<comment type="caution">
    <text evidence="2">The sequence shown here is derived from an EMBL/GenBank/DDBJ whole genome shotgun (WGS) entry which is preliminary data.</text>
</comment>
<dbReference type="AlphaFoldDB" id="A0A268S444"/>
<reference evidence="3 4" key="1">
    <citation type="submission" date="2017-07" db="EMBL/GenBank/DDBJ databases">
        <title>Isolation and whole genome analysis of endospore-forming bacteria from heroin.</title>
        <authorList>
            <person name="Kalinowski J."/>
            <person name="Ahrens B."/>
            <person name="Al-Dilaimi A."/>
            <person name="Winkler A."/>
            <person name="Wibberg D."/>
            <person name="Schleenbecker U."/>
            <person name="Ruckert C."/>
            <person name="Wolfel R."/>
            <person name="Grass G."/>
        </authorList>
    </citation>
    <scope>NUCLEOTIDE SEQUENCE [LARGE SCALE GENOMIC DNA]</scope>
    <source>
        <strain evidence="2 3">7523-2</strain>
        <strain evidence="1 4">7539</strain>
    </source>
</reference>
<dbReference type="Proteomes" id="UP000216133">
    <property type="component" value="Unassembled WGS sequence"/>
</dbReference>
<dbReference type="PROSITE" id="PS51257">
    <property type="entry name" value="PROKAR_LIPOPROTEIN"/>
    <property type="match status" value="1"/>
</dbReference>
<evidence type="ECO:0000313" key="3">
    <source>
        <dbReference type="Proteomes" id="UP000216133"/>
    </source>
</evidence>
<proteinExistence type="predicted"/>
<dbReference type="EMBL" id="NPBS01000019">
    <property type="protein sequence ID" value="PAF27270.1"/>
    <property type="molecule type" value="Genomic_DNA"/>
</dbReference>
<gene>
    <name evidence="2" type="ORF">CHH61_04250</name>
    <name evidence="1" type="ORF">CHH72_16425</name>
</gene>
<evidence type="ECO:0000313" key="1">
    <source>
        <dbReference type="EMBL" id="PAE87816.1"/>
    </source>
</evidence>
<name>A0A268S444_SHOCL</name>
<evidence type="ECO:0000313" key="4">
    <source>
        <dbReference type="Proteomes" id="UP000216207"/>
    </source>
</evidence>
<protein>
    <submittedName>
        <fullName evidence="2">Uncharacterized protein</fullName>
    </submittedName>
</protein>
<evidence type="ECO:0000313" key="2">
    <source>
        <dbReference type="EMBL" id="PAF27270.1"/>
    </source>
</evidence>
<dbReference type="EMBL" id="NPCC01000028">
    <property type="protein sequence ID" value="PAE87816.1"/>
    <property type="molecule type" value="Genomic_DNA"/>
</dbReference>
<dbReference type="RefSeq" id="WP_095326961.1">
    <property type="nucleotide sequence ID" value="NZ_NPBS01000019.1"/>
</dbReference>
<accession>A0A268S444</accession>
<dbReference type="Proteomes" id="UP000216207">
    <property type="component" value="Unassembled WGS sequence"/>
</dbReference>
<organism evidence="2 3">
    <name type="scientific">Shouchella clausii</name>
    <name type="common">Alkalihalobacillus clausii</name>
    <dbReference type="NCBI Taxonomy" id="79880"/>
    <lineage>
        <taxon>Bacteria</taxon>
        <taxon>Bacillati</taxon>
        <taxon>Bacillota</taxon>
        <taxon>Bacilli</taxon>
        <taxon>Bacillales</taxon>
        <taxon>Bacillaceae</taxon>
        <taxon>Shouchella</taxon>
    </lineage>
</organism>
<sequence>MSKKAKAIELADDPAFKPFYMATILQSCDIHPEYGVIYPAFCPHGGWYHATVGPSFDTQSDAQEFADRLNRERDERLS</sequence>